<dbReference type="RefSeq" id="WP_346100559.1">
    <property type="nucleotide sequence ID" value="NZ_BAAABY010000070.1"/>
</dbReference>
<dbReference type="EMBL" id="BAAABY010000070">
    <property type="protein sequence ID" value="GAA0501469.1"/>
    <property type="molecule type" value="Genomic_DNA"/>
</dbReference>
<accession>A0ABN1BND6</accession>
<feature type="region of interest" description="Disordered" evidence="1">
    <location>
        <begin position="625"/>
        <end position="644"/>
    </location>
</feature>
<sequence length="644" mass="69403">MGLREVVIHAWSWLNYKPIYANDLGMPNRRAFPEAQASWVPAEDEKRLAAYKLLAAYDNNQAAELAAMGGDPDARERREFGDPSTFIDTVMAHVLGREQTITVPGAEHDSDATPTADEAMAARVQELLRKWAKDELLPMRMQQAERKAVSLGDGVYRLAWEPGKMRPTLRVHDPGFYFPVLPEDGDAGEYPTRVHFAWELPEDTKRGLKARIRRITYELDWIRPATASGVDQAGRAVRAPLPVEVPEDAAEGEETPPPLSPGDLYYPATGAIARQYAWNDAPSYVTCYLTDATWELGDIKGPVDVDSLPLGKATFATRGDGEVLDHLDLLIDFMPVVHVPNTVPGAEEHWGQSTLAKILQVFDELAGTDTDSSKASATTGSPFIVIAGGTPGRGASQRVVGPGTVVELPEGGRMDTVNTAPQLAELRNHVHDLQERVAHNARIPAVAMGAGDPSQFASGFALQIALGPLDSLIASMRLARDHKYQLLLKMVQRLFLAGQHPDWAGVTVQPAELAFGAYTPTDKQAVLEQVTAGVDKVFSRQTAVRMLMDAGFPIDDAAEEIERIESRQFEAAKALADATGDSKAVGDFLGLDLNPDPVAPAVILPATGTQGTDPNATVAATDDVEAATTSANTGRGQSGGNTSR</sequence>
<evidence type="ECO:0000313" key="2">
    <source>
        <dbReference type="EMBL" id="GAA0501469.1"/>
    </source>
</evidence>
<gene>
    <name evidence="2" type="ORF">GCM10010361_78830</name>
</gene>
<feature type="compositionally biased region" description="Polar residues" evidence="1">
    <location>
        <begin position="632"/>
        <end position="644"/>
    </location>
</feature>
<proteinExistence type="predicted"/>
<evidence type="ECO:0000313" key="3">
    <source>
        <dbReference type="Proteomes" id="UP001500909"/>
    </source>
</evidence>
<dbReference type="Proteomes" id="UP001500909">
    <property type="component" value="Unassembled WGS sequence"/>
</dbReference>
<reference evidence="2 3" key="1">
    <citation type="journal article" date="2019" name="Int. J. Syst. Evol. Microbiol.">
        <title>The Global Catalogue of Microorganisms (GCM) 10K type strain sequencing project: providing services to taxonomists for standard genome sequencing and annotation.</title>
        <authorList>
            <consortium name="The Broad Institute Genomics Platform"/>
            <consortium name="The Broad Institute Genome Sequencing Center for Infectious Disease"/>
            <person name="Wu L."/>
            <person name="Ma J."/>
        </authorList>
    </citation>
    <scope>NUCLEOTIDE SEQUENCE [LARGE SCALE GENOMIC DNA]</scope>
    <source>
        <strain evidence="2 3">JCM 4805</strain>
    </source>
</reference>
<evidence type="ECO:0000256" key="1">
    <source>
        <dbReference type="SAM" id="MobiDB-lite"/>
    </source>
</evidence>
<comment type="caution">
    <text evidence="2">The sequence shown here is derived from an EMBL/GenBank/DDBJ whole genome shotgun (WGS) entry which is preliminary data.</text>
</comment>
<organism evidence="2 3">
    <name type="scientific">Streptomyces olivaceiscleroticus</name>
    <dbReference type="NCBI Taxonomy" id="68245"/>
    <lineage>
        <taxon>Bacteria</taxon>
        <taxon>Bacillati</taxon>
        <taxon>Actinomycetota</taxon>
        <taxon>Actinomycetes</taxon>
        <taxon>Kitasatosporales</taxon>
        <taxon>Streptomycetaceae</taxon>
        <taxon>Streptomyces</taxon>
    </lineage>
</organism>
<keyword evidence="3" id="KW-1185">Reference proteome</keyword>
<evidence type="ECO:0008006" key="4">
    <source>
        <dbReference type="Google" id="ProtNLM"/>
    </source>
</evidence>
<protein>
    <recommendedName>
        <fullName evidence="4">Phage portal protein</fullName>
    </recommendedName>
</protein>
<name>A0ABN1BND6_9ACTN</name>